<organism evidence="2 3">
    <name type="scientific">Nelumbo nucifera</name>
    <name type="common">Sacred lotus</name>
    <dbReference type="NCBI Taxonomy" id="4432"/>
    <lineage>
        <taxon>Eukaryota</taxon>
        <taxon>Viridiplantae</taxon>
        <taxon>Streptophyta</taxon>
        <taxon>Embryophyta</taxon>
        <taxon>Tracheophyta</taxon>
        <taxon>Spermatophyta</taxon>
        <taxon>Magnoliopsida</taxon>
        <taxon>Proteales</taxon>
        <taxon>Nelumbonaceae</taxon>
        <taxon>Nelumbo</taxon>
    </lineage>
</organism>
<reference evidence="3" key="1">
    <citation type="submission" date="2025-08" db="UniProtKB">
        <authorList>
            <consortium name="RefSeq"/>
        </authorList>
    </citation>
    <scope>IDENTIFICATION</scope>
</reference>
<dbReference type="eggNOG" id="KOG1075">
    <property type="taxonomic scope" value="Eukaryota"/>
</dbReference>
<dbReference type="Pfam" id="PF14392">
    <property type="entry name" value="zf-CCHC_4"/>
    <property type="match status" value="1"/>
</dbReference>
<dbReference type="InParanoid" id="A0A1U8AZX6"/>
<keyword evidence="2" id="KW-1185">Reference proteome</keyword>
<dbReference type="Proteomes" id="UP000189703">
    <property type="component" value="Unplaced"/>
</dbReference>
<dbReference type="STRING" id="4432.A0A1U8AZX6"/>
<sequence length="217" mass="25039">MEEEDLYTAFSRMLIPRATRGVEASSEDALIDEEWRRSLMFKVLTDRVIKPRGLKKMFPSNFERDLVFDKDPWLFENNIILLCRGEPDLSPEDYELPMAEVWIHLSGLLVGYLSIIVVKKVTTSIGKLFEPSPKEVALWIQFARIKVALNINEPLVDSVPYTLLSGKTIAIKVKYERLPWFFLFCGRLGHEKGACRTLHRLKLAIEDCKNPGQKEKL</sequence>
<dbReference type="GeneID" id="104605865"/>
<proteinExistence type="predicted"/>
<evidence type="ECO:0000259" key="1">
    <source>
        <dbReference type="Pfam" id="PF14392"/>
    </source>
</evidence>
<protein>
    <submittedName>
        <fullName evidence="3">Uncharacterized protein LOC104605865</fullName>
    </submittedName>
</protein>
<dbReference type="KEGG" id="nnu:104605865"/>
<dbReference type="InterPro" id="IPR025836">
    <property type="entry name" value="Zn_knuckle_CX2CX4HX4C"/>
</dbReference>
<feature type="domain" description="Zinc knuckle CX2CX4HX4C" evidence="1">
    <location>
        <begin position="163"/>
        <end position="196"/>
    </location>
</feature>
<dbReference type="OrthoDB" id="990360at2759"/>
<dbReference type="InterPro" id="IPR040256">
    <property type="entry name" value="At4g02000-like"/>
</dbReference>
<evidence type="ECO:0000313" key="2">
    <source>
        <dbReference type="Proteomes" id="UP000189703"/>
    </source>
</evidence>
<dbReference type="PANTHER" id="PTHR31286">
    <property type="entry name" value="GLYCINE-RICH CELL WALL STRUCTURAL PROTEIN 1.8-LIKE"/>
    <property type="match status" value="1"/>
</dbReference>
<dbReference type="OMA" id="WIQFARI"/>
<gene>
    <name evidence="3" type="primary">LOC104605865</name>
</gene>
<evidence type="ECO:0000313" key="3">
    <source>
        <dbReference type="RefSeq" id="XP_010269104.1"/>
    </source>
</evidence>
<dbReference type="RefSeq" id="XP_010269104.1">
    <property type="nucleotide sequence ID" value="XM_010270802.1"/>
</dbReference>
<name>A0A1U8AZX6_NELNU</name>
<dbReference type="AlphaFoldDB" id="A0A1U8AZX6"/>
<dbReference type="PANTHER" id="PTHR31286:SF167">
    <property type="entry name" value="OS09G0268800 PROTEIN"/>
    <property type="match status" value="1"/>
</dbReference>
<accession>A0A1U8AZX6</accession>